<dbReference type="InterPro" id="IPR005135">
    <property type="entry name" value="Endo/exonuclease/phosphatase"/>
</dbReference>
<dbReference type="PROSITE" id="PS50878">
    <property type="entry name" value="RT_POL"/>
    <property type="match status" value="1"/>
</dbReference>
<evidence type="ECO:0000313" key="3">
    <source>
        <dbReference type="EMBL" id="AAC60281.1"/>
    </source>
</evidence>
<dbReference type="VEuPathDB" id="HostDB:LOC121111394"/>
<dbReference type="CDD" id="cd01650">
    <property type="entry name" value="RT_nLTR_like"/>
    <property type="match status" value="1"/>
</dbReference>
<dbReference type="PRINTS" id="PR01345">
    <property type="entry name" value="CERVTRCPTASE"/>
</dbReference>
<dbReference type="VEuPathDB" id="HostDB:geneid_420912"/>
<dbReference type="VEuPathDB" id="HostDB:geneid_418795"/>
<dbReference type="PhylomeDB" id="Q08525"/>
<dbReference type="EMBL" id="U88211">
    <property type="protein sequence ID" value="AAC60281.1"/>
    <property type="molecule type" value="Genomic_DNA"/>
</dbReference>
<evidence type="ECO:0000259" key="2">
    <source>
        <dbReference type="PROSITE" id="PS50878"/>
    </source>
</evidence>
<accession>Q08525</accession>
<protein>
    <recommendedName>
        <fullName evidence="2">Reverse transcriptase domain-containing protein</fullName>
    </recommendedName>
</protein>
<proteinExistence type="predicted"/>
<dbReference type="GO" id="GO:0003824">
    <property type="term" value="F:catalytic activity"/>
    <property type="evidence" value="ECO:0007669"/>
    <property type="project" value="InterPro"/>
</dbReference>
<dbReference type="PANTHER" id="PTHR33395">
    <property type="entry name" value="TRANSCRIPTASE, PUTATIVE-RELATED-RELATED"/>
    <property type="match status" value="1"/>
</dbReference>
<feature type="region of interest" description="Disordered" evidence="1">
    <location>
        <begin position="465"/>
        <end position="490"/>
    </location>
</feature>
<dbReference type="InterPro" id="IPR000477">
    <property type="entry name" value="RT_dom"/>
</dbReference>
<dbReference type="PIR" id="A47718">
    <property type="entry name" value="A47718"/>
</dbReference>
<dbReference type="Pfam" id="PF03372">
    <property type="entry name" value="Exo_endo_phos"/>
    <property type="match status" value="1"/>
</dbReference>
<dbReference type="SUPFAM" id="SSF56672">
    <property type="entry name" value="DNA/RNA polymerases"/>
    <property type="match status" value="1"/>
</dbReference>
<dbReference type="Gene3D" id="3.60.10.10">
    <property type="entry name" value="Endonuclease/exonuclease/phosphatase"/>
    <property type="match status" value="1"/>
</dbReference>
<organism evidence="3">
    <name type="scientific">Gallus gallus</name>
    <name type="common">Chicken</name>
    <dbReference type="NCBI Taxonomy" id="9031"/>
    <lineage>
        <taxon>Eukaryota</taxon>
        <taxon>Metazoa</taxon>
        <taxon>Chordata</taxon>
        <taxon>Craniata</taxon>
        <taxon>Vertebrata</taxon>
        <taxon>Euteleostomi</taxon>
        <taxon>Archelosauria</taxon>
        <taxon>Archosauria</taxon>
        <taxon>Dinosauria</taxon>
        <taxon>Saurischia</taxon>
        <taxon>Theropoda</taxon>
        <taxon>Coelurosauria</taxon>
        <taxon>Aves</taxon>
        <taxon>Neognathae</taxon>
        <taxon>Galloanserae</taxon>
        <taxon>Galliformes</taxon>
        <taxon>Phasianidae</taxon>
        <taxon>Phasianinae</taxon>
        <taxon>Gallus</taxon>
    </lineage>
</organism>
<dbReference type="Pfam" id="PF00078">
    <property type="entry name" value="RVT_1"/>
    <property type="match status" value="1"/>
</dbReference>
<dbReference type="PANTHER" id="PTHR33395:SF22">
    <property type="entry name" value="REVERSE TRANSCRIPTASE DOMAIN-CONTAINING PROTEIN"/>
    <property type="match status" value="1"/>
</dbReference>
<dbReference type="SUPFAM" id="SSF56219">
    <property type="entry name" value="DNase I-like"/>
    <property type="match status" value="1"/>
</dbReference>
<dbReference type="InterPro" id="IPR043502">
    <property type="entry name" value="DNA/RNA_pol_sf"/>
</dbReference>
<dbReference type="AlphaFoldDB" id="Q08525"/>
<feature type="region of interest" description="Disordered" evidence="1">
    <location>
        <begin position="21"/>
        <end position="47"/>
    </location>
</feature>
<feature type="domain" description="Reverse transcriptase" evidence="2">
    <location>
        <begin position="536"/>
        <end position="787"/>
    </location>
</feature>
<name>Q08525_CHICK</name>
<evidence type="ECO:0000256" key="1">
    <source>
        <dbReference type="SAM" id="MobiDB-lite"/>
    </source>
</evidence>
<sequence length="990" mass="112358">MKGEGDKTKATGVERVVRGLVPNSMGKDGGVQRNGVGQGDAGNATVLGDPRSPIKAVRWKAQLKCLYTNAHSLSNKQDELETVMHLESYDLVAITETWWDDSHNWNTTIDGYRLFRRDRRGRKGGGVALYVKEWIDCEELPLRNSQEQVESLWVRIRDGTNKGQLVIGVYYRPPDQGEAVDEAFLLQMWEASCSQALVLVGDFNHPDICWKDHTASCKRSRRLVECIDDNFLVQVVDRPTRGEVLLDLLLTNAEEIIKGVNVGGSLGCSDHALVKFMISRDVGLANGGVRTLNFGRENFKLFNGSLAMIPWNAVIKDKDVEESWLLFKDALLKAQEVSIPLNRKVGRRDRKPAWLGKDLLGTLRVKKGAYKLWKQGRVTWEEYRDAVRTCRRRIRKAKAQVELNLARDVKNNKKTFYRYIGQKRQTKTGVPSLVNLKGELASTDEEKAEVLNEFFASVFTGGQDSSLSHVPEPCTPKPPGGDQGGKSPPTLRAEQVRDRLMRLDEYKSSGPDGVHPRVLKELAEVVAEPLSIIFEKSWLSGEVPDDWRKGYVTPIYKKGSKEDPGNYRPVSLTSVPGKIMEQILLDDMLDHMRNERVIRDSQHGFTRGRSCLTNLVAFYDGVTALVDEGKATDVIYLDLTKAFDMVPHHILISKLEGCGFDGWTTHWIRNWLKGRRQRVVTNGSMSRWRPVMSGVPQGSVLGPVLFNIFINDIDDGIECTLSKFADDTKLSGAVDTEEGRDAIQRDLDRLERWARVNLMRFNTAKCRVLHLGWRNPRHLYRLEGAVLESSSAEKDLGVLMDDKLNMSQQCALAAQKANGILGSIMRGVASRDREVIVPLYSALVRPHLEYCVQVWRPQYKKDRELLERVQRRATKMIRGLEHLPYEDRLRELGLFSLEKRRLRGDLIAAFQYLKGAYKQEGSKLFERVDNSRTRGNGFKLKEGRFRLDVRGKFFTRRVVRCWNRLPREVVDALSLEVFKARLDGALGNLV</sequence>
<reference evidence="3" key="1">
    <citation type="journal article" date="1997" name="Gene">
        <title>Chicken repeat 1 (CR1) elements, which define an ancient family of vertebrate non-LTR retrotransposons, contain two closely spaced open reading frames.</title>
        <authorList>
            <person name="Haas N.B."/>
            <person name="Grabowski J.M."/>
            <person name="Sivitz A.B."/>
            <person name="Burch J.B."/>
        </authorList>
    </citation>
    <scope>NUCLEOTIDE SEQUENCE</scope>
</reference>
<dbReference type="InterPro" id="IPR036691">
    <property type="entry name" value="Endo/exonu/phosph_ase_sf"/>
</dbReference>